<dbReference type="EMBL" id="CP048222">
    <property type="protein sequence ID" value="QHT67306.1"/>
    <property type="molecule type" value="Genomic_DNA"/>
</dbReference>
<evidence type="ECO:0000313" key="2">
    <source>
        <dbReference type="Proteomes" id="UP000480178"/>
    </source>
</evidence>
<dbReference type="AlphaFoldDB" id="A0A6C0GH11"/>
<name>A0A6C0GH11_9BACT</name>
<dbReference type="Proteomes" id="UP000480178">
    <property type="component" value="Chromosome"/>
</dbReference>
<dbReference type="InterPro" id="IPR029062">
    <property type="entry name" value="Class_I_gatase-like"/>
</dbReference>
<dbReference type="Gene3D" id="3.40.50.880">
    <property type="match status" value="1"/>
</dbReference>
<dbReference type="KEGG" id="rhoz:GXP67_12005"/>
<reference evidence="1 2" key="1">
    <citation type="submission" date="2020-01" db="EMBL/GenBank/DDBJ databases">
        <authorList>
            <person name="Kim M.K."/>
        </authorList>
    </citation>
    <scope>NUCLEOTIDE SEQUENCE [LARGE SCALE GENOMIC DNA]</scope>
    <source>
        <strain evidence="1 2">172606-1</strain>
    </source>
</reference>
<accession>A0A6C0GH11</accession>
<gene>
    <name evidence="1" type="ORF">GXP67_12005</name>
</gene>
<protein>
    <submittedName>
        <fullName evidence="1">Uncharacterized protein</fullName>
    </submittedName>
</protein>
<sequence length="246" mass="27821">MFYYLKSTPLPIFINVLDHSTEQAMRTGVIGDHVYDFDLERVNLDQYKAVVFMNVYKLTDSQRKFILQKVAGKGRTLVWNYLSGYTNGERLDLDFVKALTGMRLERINLPQAPSVEFLQPAYSYGFKESVDPLVVINDNTVEPLATLQPSSKPIIARKQLKAYTSVFCALPLNGTEGFREIFRKAGCHIYNEQNDFTYAHSGLILLHTKEGGERTIKLKNGKLVTLHLEKGVTILLDGLTGEVVLK</sequence>
<organism evidence="1 2">
    <name type="scientific">Rhodocytophaga rosea</name>
    <dbReference type="NCBI Taxonomy" id="2704465"/>
    <lineage>
        <taxon>Bacteria</taxon>
        <taxon>Pseudomonadati</taxon>
        <taxon>Bacteroidota</taxon>
        <taxon>Cytophagia</taxon>
        <taxon>Cytophagales</taxon>
        <taxon>Rhodocytophagaceae</taxon>
        <taxon>Rhodocytophaga</taxon>
    </lineage>
</organism>
<keyword evidence="2" id="KW-1185">Reference proteome</keyword>
<evidence type="ECO:0000313" key="1">
    <source>
        <dbReference type="EMBL" id="QHT67306.1"/>
    </source>
</evidence>
<proteinExistence type="predicted"/>
<dbReference type="RefSeq" id="WP_162443344.1">
    <property type="nucleotide sequence ID" value="NZ_CP048222.1"/>
</dbReference>